<evidence type="ECO:0000259" key="4">
    <source>
        <dbReference type="SMART" id="SM00382"/>
    </source>
</evidence>
<dbReference type="AlphaFoldDB" id="A0A1H3YSX6"/>
<organism evidence="5 6">
    <name type="scientific">Arachidicoccus rhizosphaerae</name>
    <dbReference type="NCBI Taxonomy" id="551991"/>
    <lineage>
        <taxon>Bacteria</taxon>
        <taxon>Pseudomonadati</taxon>
        <taxon>Bacteroidota</taxon>
        <taxon>Chitinophagia</taxon>
        <taxon>Chitinophagales</taxon>
        <taxon>Chitinophagaceae</taxon>
        <taxon>Arachidicoccus</taxon>
    </lineage>
</organism>
<dbReference type="PANTHER" id="PTHR30050">
    <property type="entry name" value="CHROMOSOMAL REPLICATION INITIATOR PROTEIN DNAA"/>
    <property type="match status" value="1"/>
</dbReference>
<dbReference type="EMBL" id="FNQY01000009">
    <property type="protein sequence ID" value="SEA14646.1"/>
    <property type="molecule type" value="Genomic_DNA"/>
</dbReference>
<dbReference type="InterPro" id="IPR003593">
    <property type="entry name" value="AAA+_ATPase"/>
</dbReference>
<keyword evidence="3" id="KW-0067">ATP-binding</keyword>
<dbReference type="SMART" id="SM00382">
    <property type="entry name" value="AAA"/>
    <property type="match status" value="1"/>
</dbReference>
<dbReference type="InterPro" id="IPR028350">
    <property type="entry name" value="DNAC/IstB-like"/>
</dbReference>
<dbReference type="GO" id="GO:0006260">
    <property type="term" value="P:DNA replication"/>
    <property type="evidence" value="ECO:0007669"/>
    <property type="project" value="TreeGrafter"/>
</dbReference>
<protein>
    <submittedName>
        <fullName evidence="5">DNA replication protein DnaC</fullName>
    </submittedName>
</protein>
<dbReference type="NCBIfam" id="NF038214">
    <property type="entry name" value="IS21_help_AAA"/>
    <property type="match status" value="1"/>
</dbReference>
<evidence type="ECO:0000313" key="5">
    <source>
        <dbReference type="EMBL" id="SEA14646.1"/>
    </source>
</evidence>
<evidence type="ECO:0000256" key="1">
    <source>
        <dbReference type="ARBA" id="ARBA00008059"/>
    </source>
</evidence>
<evidence type="ECO:0000313" key="6">
    <source>
        <dbReference type="Proteomes" id="UP000199041"/>
    </source>
</evidence>
<dbReference type="Proteomes" id="UP000199041">
    <property type="component" value="Unassembled WGS sequence"/>
</dbReference>
<dbReference type="InterPro" id="IPR002611">
    <property type="entry name" value="IstB_ATP-bd"/>
</dbReference>
<dbReference type="PANTHER" id="PTHR30050:SF4">
    <property type="entry name" value="ATP-BINDING PROTEIN RV3427C IN INSERTION SEQUENCE-RELATED"/>
    <property type="match status" value="1"/>
</dbReference>
<dbReference type="CDD" id="cd00009">
    <property type="entry name" value="AAA"/>
    <property type="match status" value="1"/>
</dbReference>
<dbReference type="RefSeq" id="WP_091396982.1">
    <property type="nucleotide sequence ID" value="NZ_FNQY01000009.1"/>
</dbReference>
<accession>A0A1H3YSX6</accession>
<dbReference type="SUPFAM" id="SSF52540">
    <property type="entry name" value="P-loop containing nucleoside triphosphate hydrolases"/>
    <property type="match status" value="1"/>
</dbReference>
<dbReference type="PIRSF" id="PIRSF003073">
    <property type="entry name" value="DNAC_TnpB_IstB"/>
    <property type="match status" value="1"/>
</dbReference>
<comment type="similarity">
    <text evidence="1">Belongs to the IS21/IS1162 putative ATP-binding protein family.</text>
</comment>
<evidence type="ECO:0000256" key="3">
    <source>
        <dbReference type="ARBA" id="ARBA00022840"/>
    </source>
</evidence>
<dbReference type="Gene3D" id="3.40.50.300">
    <property type="entry name" value="P-loop containing nucleotide triphosphate hydrolases"/>
    <property type="match status" value="1"/>
</dbReference>
<evidence type="ECO:0000256" key="2">
    <source>
        <dbReference type="ARBA" id="ARBA00022741"/>
    </source>
</evidence>
<keyword evidence="6" id="KW-1185">Reference proteome</keyword>
<dbReference type="STRING" id="551991.SAMN05192529_10933"/>
<keyword evidence="2" id="KW-0547">Nucleotide-binding</keyword>
<proteinExistence type="inferred from homology"/>
<feature type="domain" description="AAA+ ATPase" evidence="4">
    <location>
        <begin position="99"/>
        <end position="232"/>
    </location>
</feature>
<dbReference type="GO" id="GO:0005524">
    <property type="term" value="F:ATP binding"/>
    <property type="evidence" value="ECO:0007669"/>
    <property type="project" value="UniProtKB-KW"/>
</dbReference>
<reference evidence="5 6" key="1">
    <citation type="submission" date="2016-10" db="EMBL/GenBank/DDBJ databases">
        <authorList>
            <person name="de Groot N.N."/>
        </authorList>
    </citation>
    <scope>NUCLEOTIDE SEQUENCE [LARGE SCALE GENOMIC DNA]</scope>
    <source>
        <strain evidence="5 6">Vu-144</strain>
    </source>
</reference>
<dbReference type="InterPro" id="IPR047661">
    <property type="entry name" value="IstB"/>
</dbReference>
<dbReference type="OrthoDB" id="8064373at2"/>
<name>A0A1H3YSX6_9BACT</name>
<dbReference type="InterPro" id="IPR027417">
    <property type="entry name" value="P-loop_NTPase"/>
</dbReference>
<gene>
    <name evidence="5" type="ORF">SAMN05192529_10933</name>
</gene>
<sequence length="250" mass="28212">MKQIGKIKDQCKQLRIPAIADCINAIADQAASENISYLEFAARLFNEEIRAREKRSLDRKIKDAQLPLRHDLEIFNCSLVEGISPVLLAQLKELSWIDQAENLVIMGPPGVGKTLLSGGLCHQAILKGYSAYFRSMDQLMTTISRKDTNRSAAIEYRRLTKANLIVIDDIMMVEPDARRSNAFFHFINDIYEKASIVITTNKSPKQWVEKLGDEVLTAAILDRVLHHAAVIKLDGQSQRKLNRKGGQRLL</sequence>
<dbReference type="Pfam" id="PF01695">
    <property type="entry name" value="IstB_IS21"/>
    <property type="match status" value="1"/>
</dbReference>